<dbReference type="PROSITE" id="PS50089">
    <property type="entry name" value="ZF_RING_2"/>
    <property type="match status" value="1"/>
</dbReference>
<dbReference type="GO" id="GO:0008270">
    <property type="term" value="F:zinc ion binding"/>
    <property type="evidence" value="ECO:0007669"/>
    <property type="project" value="UniProtKB-KW"/>
</dbReference>
<dbReference type="InterPro" id="IPR001841">
    <property type="entry name" value="Znf_RING"/>
</dbReference>
<dbReference type="AlphaFoldDB" id="W9R9A5"/>
<protein>
    <recommendedName>
        <fullName evidence="2">RING-type E3 ubiquitin transferase</fullName>
        <ecNumber evidence="2">2.3.2.27</ecNumber>
    </recommendedName>
</protein>
<comment type="catalytic activity">
    <reaction evidence="1">
        <text>S-ubiquitinyl-[E2 ubiquitin-conjugating enzyme]-L-cysteine + [acceptor protein]-L-lysine = [E2 ubiquitin-conjugating enzyme]-L-cysteine + N(6)-ubiquitinyl-[acceptor protein]-L-lysine.</text>
        <dbReference type="EC" id="2.3.2.27"/>
    </reaction>
</comment>
<evidence type="ECO:0000256" key="6">
    <source>
        <dbReference type="PROSITE-ProRule" id="PRU00175"/>
    </source>
</evidence>
<dbReference type="SMART" id="SM00184">
    <property type="entry name" value="RING"/>
    <property type="match status" value="1"/>
</dbReference>
<gene>
    <name evidence="8" type="ORF">L484_010881</name>
</gene>
<evidence type="ECO:0000313" key="8">
    <source>
        <dbReference type="EMBL" id="EXB59770.1"/>
    </source>
</evidence>
<dbReference type="SUPFAM" id="SSF57850">
    <property type="entry name" value="RING/U-box"/>
    <property type="match status" value="1"/>
</dbReference>
<dbReference type="Pfam" id="PF13639">
    <property type="entry name" value="zf-RING_2"/>
    <property type="match status" value="1"/>
</dbReference>
<keyword evidence="9" id="KW-1185">Reference proteome</keyword>
<dbReference type="GO" id="GO:0061630">
    <property type="term" value="F:ubiquitin protein ligase activity"/>
    <property type="evidence" value="ECO:0007669"/>
    <property type="project" value="UniProtKB-EC"/>
</dbReference>
<dbReference type="PANTHER" id="PTHR15710">
    <property type="entry name" value="E3 UBIQUITIN-PROTEIN LIGASE PRAJA"/>
    <property type="match status" value="1"/>
</dbReference>
<sequence>MPTVVAVVFTCSVCMKGFKSRKGGKVQMPCGHVYHEVSIAGWFMHHNTCPNCRCKIFQENLSWETFKLAC</sequence>
<evidence type="ECO:0000259" key="7">
    <source>
        <dbReference type="PROSITE" id="PS50089"/>
    </source>
</evidence>
<dbReference type="InterPro" id="IPR013083">
    <property type="entry name" value="Znf_RING/FYVE/PHD"/>
</dbReference>
<dbReference type="EC" id="2.3.2.27" evidence="2"/>
<dbReference type="Proteomes" id="UP000030645">
    <property type="component" value="Unassembled WGS sequence"/>
</dbReference>
<dbReference type="EMBL" id="KE344390">
    <property type="protein sequence ID" value="EXB59770.1"/>
    <property type="molecule type" value="Genomic_DNA"/>
</dbReference>
<evidence type="ECO:0000256" key="2">
    <source>
        <dbReference type="ARBA" id="ARBA00012483"/>
    </source>
</evidence>
<proteinExistence type="predicted"/>
<keyword evidence="3" id="KW-0479">Metal-binding</keyword>
<accession>W9R9A5</accession>
<keyword evidence="5" id="KW-0862">Zinc</keyword>
<reference evidence="9" key="1">
    <citation type="submission" date="2013-01" db="EMBL/GenBank/DDBJ databases">
        <title>Draft Genome Sequence of a Mulberry Tree, Morus notabilis C.K. Schneid.</title>
        <authorList>
            <person name="He N."/>
            <person name="Zhao S."/>
        </authorList>
    </citation>
    <scope>NUCLEOTIDE SEQUENCE</scope>
</reference>
<evidence type="ECO:0000256" key="4">
    <source>
        <dbReference type="ARBA" id="ARBA00022771"/>
    </source>
</evidence>
<feature type="domain" description="RING-type" evidence="7">
    <location>
        <begin position="11"/>
        <end position="53"/>
    </location>
</feature>
<organism evidence="8 9">
    <name type="scientific">Morus notabilis</name>
    <dbReference type="NCBI Taxonomy" id="981085"/>
    <lineage>
        <taxon>Eukaryota</taxon>
        <taxon>Viridiplantae</taxon>
        <taxon>Streptophyta</taxon>
        <taxon>Embryophyta</taxon>
        <taxon>Tracheophyta</taxon>
        <taxon>Spermatophyta</taxon>
        <taxon>Magnoliopsida</taxon>
        <taxon>eudicotyledons</taxon>
        <taxon>Gunneridae</taxon>
        <taxon>Pentapetalae</taxon>
        <taxon>rosids</taxon>
        <taxon>fabids</taxon>
        <taxon>Rosales</taxon>
        <taxon>Moraceae</taxon>
        <taxon>Moreae</taxon>
        <taxon>Morus</taxon>
    </lineage>
</organism>
<evidence type="ECO:0000256" key="3">
    <source>
        <dbReference type="ARBA" id="ARBA00022723"/>
    </source>
</evidence>
<dbReference type="PANTHER" id="PTHR15710:SF74">
    <property type="entry name" value="RING-TYPE E3 UBIQUITIN TRANSFERASE-RELATED"/>
    <property type="match status" value="1"/>
</dbReference>
<name>W9R9A5_9ROSA</name>
<evidence type="ECO:0000256" key="1">
    <source>
        <dbReference type="ARBA" id="ARBA00000900"/>
    </source>
</evidence>
<dbReference type="Gene3D" id="3.30.40.10">
    <property type="entry name" value="Zinc/RING finger domain, C3HC4 (zinc finger)"/>
    <property type="match status" value="1"/>
</dbReference>
<evidence type="ECO:0000256" key="5">
    <source>
        <dbReference type="ARBA" id="ARBA00022833"/>
    </source>
</evidence>
<evidence type="ECO:0000313" key="9">
    <source>
        <dbReference type="Proteomes" id="UP000030645"/>
    </source>
</evidence>
<keyword evidence="4 6" id="KW-0863">Zinc-finger</keyword>